<dbReference type="CDD" id="cd07331">
    <property type="entry name" value="M48C_Oma1_like"/>
    <property type="match status" value="1"/>
</dbReference>
<name>A0A2N8L233_9BURK</name>
<dbReference type="Proteomes" id="UP000235916">
    <property type="component" value="Unassembled WGS sequence"/>
</dbReference>
<accession>A0A2N8L233</accession>
<gene>
    <name evidence="8" type="ORF">C1O66_14995</name>
</gene>
<dbReference type="GO" id="GO:0016020">
    <property type="term" value="C:membrane"/>
    <property type="evidence" value="ECO:0007669"/>
    <property type="project" value="TreeGrafter"/>
</dbReference>
<comment type="cofactor">
    <cofactor evidence="6">
        <name>Zn(2+)</name>
        <dbReference type="ChEBI" id="CHEBI:29105"/>
    </cofactor>
    <text evidence="6">Binds 1 zinc ion per subunit.</text>
</comment>
<keyword evidence="4 6" id="KW-0862">Zinc</keyword>
<dbReference type="PANTHER" id="PTHR22726">
    <property type="entry name" value="METALLOENDOPEPTIDASE OMA1"/>
    <property type="match status" value="1"/>
</dbReference>
<comment type="similarity">
    <text evidence="6">Belongs to the peptidase M48 family.</text>
</comment>
<dbReference type="GO" id="GO:0046872">
    <property type="term" value="F:metal ion binding"/>
    <property type="evidence" value="ECO:0007669"/>
    <property type="project" value="UniProtKB-KW"/>
</dbReference>
<proteinExistence type="inferred from homology"/>
<dbReference type="OrthoDB" id="9810445at2"/>
<evidence type="ECO:0000313" key="8">
    <source>
        <dbReference type="EMBL" id="PND39764.1"/>
    </source>
</evidence>
<evidence type="ECO:0000259" key="7">
    <source>
        <dbReference type="Pfam" id="PF01435"/>
    </source>
</evidence>
<evidence type="ECO:0000256" key="2">
    <source>
        <dbReference type="ARBA" id="ARBA00022723"/>
    </source>
</evidence>
<dbReference type="InterPro" id="IPR051156">
    <property type="entry name" value="Mito/Outer_Membr_Metalloprot"/>
</dbReference>
<evidence type="ECO:0000256" key="6">
    <source>
        <dbReference type="RuleBase" id="RU003983"/>
    </source>
</evidence>
<dbReference type="RefSeq" id="WP_102769668.1">
    <property type="nucleotide sequence ID" value="NZ_POSP01000003.1"/>
</dbReference>
<evidence type="ECO:0000256" key="3">
    <source>
        <dbReference type="ARBA" id="ARBA00022801"/>
    </source>
</evidence>
<evidence type="ECO:0000256" key="1">
    <source>
        <dbReference type="ARBA" id="ARBA00022670"/>
    </source>
</evidence>
<dbReference type="Pfam" id="PF01435">
    <property type="entry name" value="Peptidase_M48"/>
    <property type="match status" value="1"/>
</dbReference>
<organism evidence="8 9">
    <name type="scientific">Kinneretia aquatilis</name>
    <dbReference type="NCBI Taxonomy" id="2070761"/>
    <lineage>
        <taxon>Bacteria</taxon>
        <taxon>Pseudomonadati</taxon>
        <taxon>Pseudomonadota</taxon>
        <taxon>Betaproteobacteria</taxon>
        <taxon>Burkholderiales</taxon>
        <taxon>Sphaerotilaceae</taxon>
        <taxon>Roseateles</taxon>
    </lineage>
</organism>
<keyword evidence="5 6" id="KW-0482">Metalloprotease</keyword>
<evidence type="ECO:0000256" key="5">
    <source>
        <dbReference type="ARBA" id="ARBA00023049"/>
    </source>
</evidence>
<evidence type="ECO:0000313" key="9">
    <source>
        <dbReference type="Proteomes" id="UP000235916"/>
    </source>
</evidence>
<comment type="caution">
    <text evidence="8">The sequence shown here is derived from an EMBL/GenBank/DDBJ whole genome shotgun (WGS) entry which is preliminary data.</text>
</comment>
<sequence length="328" mass="35537">MSHLTDPGFFDPAADPHLPSAPAYGFGRCPDCAAGRCRPEKGSRRLFTGLLGAAALSPALSGTAWAREGVEVGGPSKLTKLVPAEQVEQAGAQQYQQMMREAANQRALLPNNHPQLIRLREIAKRIIPQSEPWNARAKQWRWEVNAIVSPQLNAFCMPGGKIAFYYGILEKLKLSDDEVAAIMGHEVAHALREHARERMAKTAATRLGANVLSSLLGLGNVGDTLLNMGSQLLTLTFSREDESEADLVGLELAARAGYDPSAGISLWEKMGKVSKGAPPQWLSTHPAGPTRIRDIQANLPKVEGLYARADKPAQRFEVAPPLQMRPAS</sequence>
<evidence type="ECO:0000256" key="4">
    <source>
        <dbReference type="ARBA" id="ARBA00022833"/>
    </source>
</evidence>
<dbReference type="AlphaFoldDB" id="A0A2N8L233"/>
<dbReference type="GO" id="GO:0051603">
    <property type="term" value="P:proteolysis involved in protein catabolic process"/>
    <property type="evidence" value="ECO:0007669"/>
    <property type="project" value="TreeGrafter"/>
</dbReference>
<protein>
    <submittedName>
        <fullName evidence="8">Peptidase M48</fullName>
    </submittedName>
</protein>
<feature type="domain" description="Peptidase M48" evidence="7">
    <location>
        <begin position="119"/>
        <end position="297"/>
    </location>
</feature>
<keyword evidence="3 6" id="KW-0378">Hydrolase</keyword>
<keyword evidence="1 6" id="KW-0645">Protease</keyword>
<dbReference type="Gene3D" id="3.30.2010.10">
    <property type="entry name" value="Metalloproteases ('zincins'), catalytic domain"/>
    <property type="match status" value="1"/>
</dbReference>
<dbReference type="InterPro" id="IPR001915">
    <property type="entry name" value="Peptidase_M48"/>
</dbReference>
<keyword evidence="2" id="KW-0479">Metal-binding</keyword>
<dbReference type="GO" id="GO:0004222">
    <property type="term" value="F:metalloendopeptidase activity"/>
    <property type="evidence" value="ECO:0007669"/>
    <property type="project" value="InterPro"/>
</dbReference>
<dbReference type="EMBL" id="POSP01000003">
    <property type="protein sequence ID" value="PND39764.1"/>
    <property type="molecule type" value="Genomic_DNA"/>
</dbReference>
<dbReference type="PANTHER" id="PTHR22726:SF1">
    <property type="entry name" value="METALLOENDOPEPTIDASE OMA1, MITOCHONDRIAL"/>
    <property type="match status" value="1"/>
</dbReference>
<keyword evidence="9" id="KW-1185">Reference proteome</keyword>
<reference evidence="8 9" key="1">
    <citation type="submission" date="2018-01" db="EMBL/GenBank/DDBJ databases">
        <title>Draft genome sequence of Paucibacter aquatile CR182 isolated from freshwater of the Nakdong River.</title>
        <authorList>
            <person name="Choi A."/>
            <person name="Chung E.J."/>
        </authorList>
    </citation>
    <scope>NUCLEOTIDE SEQUENCE [LARGE SCALE GENOMIC DNA]</scope>
    <source>
        <strain evidence="8 9">CR182</strain>
    </source>
</reference>